<dbReference type="Pfam" id="PF19821">
    <property type="entry name" value="Phage_capsid_2"/>
    <property type="match status" value="1"/>
</dbReference>
<protein>
    <recommendedName>
        <fullName evidence="3">Phage major capsid protein</fullName>
    </recommendedName>
</protein>
<dbReference type="AlphaFoldDB" id="A0A212RB24"/>
<keyword evidence="2" id="KW-1185">Reference proteome</keyword>
<reference evidence="2" key="1">
    <citation type="submission" date="2017-06" db="EMBL/GenBank/DDBJ databases">
        <authorList>
            <person name="Varghese N."/>
            <person name="Submissions S."/>
        </authorList>
    </citation>
    <scope>NUCLEOTIDE SEQUENCE [LARGE SCALE GENOMIC DNA]</scope>
    <source>
        <strain evidence="2">DSM 137</strain>
    </source>
</reference>
<dbReference type="Proteomes" id="UP000198418">
    <property type="component" value="Unassembled WGS sequence"/>
</dbReference>
<evidence type="ECO:0000313" key="2">
    <source>
        <dbReference type="Proteomes" id="UP000198418"/>
    </source>
</evidence>
<sequence>MAAQTPAWFEPKFKKGAIHRLQSQGFLLKSAVEEASDTDGSTVTWRRAGTGQASQLQGGMSASPVMNAGRDTVTATFVDYEANEFIKKADLNKMSENEQQISQQSAAMAMGRTFDQIVLKTMDSDAVNITNVGTGAAAIAPTDIMTAQGQIFDVGAGSYEYFCALPTIFMQQLELFREISSSDYVGPEYPLLKQIGARKWRNITLIPMPSSFFNVPAANQADGYMWVKQAFGFEWNKQMSCRVDWLAKEKGYFVAMDMGCAAANILPEGIKRLRFATNVALARPNP</sequence>
<dbReference type="EMBL" id="FYDG01000003">
    <property type="protein sequence ID" value="SNB69431.1"/>
    <property type="molecule type" value="Genomic_DNA"/>
</dbReference>
<dbReference type="RefSeq" id="WP_088520333.1">
    <property type="nucleotide sequence ID" value="NZ_FYDG01000003.1"/>
</dbReference>
<dbReference type="InterPro" id="IPR045565">
    <property type="entry name" value="Phage_capsid_2"/>
</dbReference>
<organism evidence="1 2">
    <name type="scientific">Rhodoblastus acidophilus</name>
    <name type="common">Rhodopseudomonas acidophila</name>
    <dbReference type="NCBI Taxonomy" id="1074"/>
    <lineage>
        <taxon>Bacteria</taxon>
        <taxon>Pseudomonadati</taxon>
        <taxon>Pseudomonadota</taxon>
        <taxon>Alphaproteobacteria</taxon>
        <taxon>Hyphomicrobiales</taxon>
        <taxon>Rhodoblastaceae</taxon>
        <taxon>Rhodoblastus</taxon>
    </lineage>
</organism>
<evidence type="ECO:0008006" key="3">
    <source>
        <dbReference type="Google" id="ProtNLM"/>
    </source>
</evidence>
<gene>
    <name evidence="1" type="ORF">SAMN06265338_103217</name>
</gene>
<proteinExistence type="predicted"/>
<accession>A0A212RB24</accession>
<evidence type="ECO:0000313" key="1">
    <source>
        <dbReference type="EMBL" id="SNB69431.1"/>
    </source>
</evidence>
<dbReference type="OrthoDB" id="5446417at2"/>
<name>A0A212RB24_RHOAC</name>